<accession>A0A068NVK8</accession>
<dbReference type="KEGG" id="fgi:OP10G_4044"/>
<proteinExistence type="predicted"/>
<dbReference type="STRING" id="661478.OP10G_4044"/>
<name>A0A068NVK8_FIMGI</name>
<dbReference type="Pfam" id="PF02272">
    <property type="entry name" value="DHHA1"/>
    <property type="match status" value="1"/>
</dbReference>
<dbReference type="SUPFAM" id="SSF64182">
    <property type="entry name" value="DHH phosphoesterases"/>
    <property type="match status" value="1"/>
</dbReference>
<feature type="domain" description="DHHA1" evidence="2">
    <location>
        <begin position="240"/>
        <end position="319"/>
    </location>
</feature>
<protein>
    <submittedName>
        <fullName evidence="3">Phosphoesterase RecJ domain protein</fullName>
    </submittedName>
</protein>
<evidence type="ECO:0000313" key="4">
    <source>
        <dbReference type="Proteomes" id="UP000027982"/>
    </source>
</evidence>
<gene>
    <name evidence="3" type="ORF">OP10G_4044</name>
</gene>
<dbReference type="InterPro" id="IPR003156">
    <property type="entry name" value="DHHA1_dom"/>
</dbReference>
<dbReference type="Gene3D" id="3.90.1640.10">
    <property type="entry name" value="inorganic pyrophosphatase (n-terminal core)"/>
    <property type="match status" value="1"/>
</dbReference>
<dbReference type="InterPro" id="IPR051319">
    <property type="entry name" value="Oligoribo/pAp-PDE_c-di-AMP_PDE"/>
</dbReference>
<dbReference type="PANTHER" id="PTHR47618">
    <property type="entry name" value="BIFUNCTIONAL OLIGORIBONUCLEASE AND PAP PHOSPHATASE NRNA"/>
    <property type="match status" value="1"/>
</dbReference>
<dbReference type="InterPro" id="IPR001667">
    <property type="entry name" value="DDH_dom"/>
</dbReference>
<organism evidence="3 4">
    <name type="scientific">Fimbriimonas ginsengisoli Gsoil 348</name>
    <dbReference type="NCBI Taxonomy" id="661478"/>
    <lineage>
        <taxon>Bacteria</taxon>
        <taxon>Bacillati</taxon>
        <taxon>Armatimonadota</taxon>
        <taxon>Fimbriimonadia</taxon>
        <taxon>Fimbriimonadales</taxon>
        <taxon>Fimbriimonadaceae</taxon>
        <taxon>Fimbriimonas</taxon>
    </lineage>
</organism>
<dbReference type="PANTHER" id="PTHR47618:SF1">
    <property type="entry name" value="BIFUNCTIONAL OLIGORIBONUCLEASE AND PAP PHOSPHATASE NRNA"/>
    <property type="match status" value="1"/>
</dbReference>
<feature type="domain" description="DDH" evidence="1">
    <location>
        <begin position="21"/>
        <end position="160"/>
    </location>
</feature>
<dbReference type="RefSeq" id="WP_052547859.1">
    <property type="nucleotide sequence ID" value="NZ_CP007139.1"/>
</dbReference>
<dbReference type="HOGENOM" id="CLU_039720_0_0_0"/>
<keyword evidence="4" id="KW-1185">Reference proteome</keyword>
<dbReference type="Gene3D" id="3.10.310.30">
    <property type="match status" value="1"/>
</dbReference>
<dbReference type="GO" id="GO:0003676">
    <property type="term" value="F:nucleic acid binding"/>
    <property type="evidence" value="ECO:0007669"/>
    <property type="project" value="InterPro"/>
</dbReference>
<dbReference type="eggNOG" id="COG0618">
    <property type="taxonomic scope" value="Bacteria"/>
</dbReference>
<dbReference type="EMBL" id="CP007139">
    <property type="protein sequence ID" value="AIE87412.1"/>
    <property type="molecule type" value="Genomic_DNA"/>
</dbReference>
<reference evidence="3 4" key="1">
    <citation type="journal article" date="2014" name="PLoS ONE">
        <title>The first complete genome sequence of the class fimbriimonadia in the phylum armatimonadetes.</title>
        <authorList>
            <person name="Hu Z.Y."/>
            <person name="Wang Y.Z."/>
            <person name="Im W.T."/>
            <person name="Wang S.Y."/>
            <person name="Zhao G.P."/>
            <person name="Zheng H.J."/>
            <person name="Quan Z.X."/>
        </authorList>
    </citation>
    <scope>NUCLEOTIDE SEQUENCE [LARGE SCALE GENOMIC DNA]</scope>
    <source>
        <strain evidence="3">Gsoil 348</strain>
    </source>
</reference>
<evidence type="ECO:0000259" key="2">
    <source>
        <dbReference type="Pfam" id="PF02272"/>
    </source>
</evidence>
<evidence type="ECO:0000259" key="1">
    <source>
        <dbReference type="Pfam" id="PF01368"/>
    </source>
</evidence>
<dbReference type="InterPro" id="IPR038763">
    <property type="entry name" value="DHH_sf"/>
</dbReference>
<evidence type="ECO:0000313" key="3">
    <source>
        <dbReference type="EMBL" id="AIE87412.1"/>
    </source>
</evidence>
<sequence>MSVAPELASAFRQELANASSVLIGTHLNPDGDALGSALAMSMYLDSIGVENEVICHHPAPRNLRFLPKVQSVLQEPTRESYDLGIVLDLDSLERLGRTEPYFARCKRLVVIDHHIPHTAPGDLRIVDTSAAATAVILTQLLIELKAVISPEMATSLLTGIVTDTGSFRFRNTTPEALALSAFLLEHGGSITQISEEVFQSKTLSSVKLLGHTLEVMRLACDNKIAWSALSAGDFEMAHAEDEDTEGFVNEMLFVTSVQIAALMREPKPGKIRCSLRSRGDFDVAEVARYFGGGGHRNAAGCTLEMPLEEAEARLVERLKICLASC</sequence>
<dbReference type="Proteomes" id="UP000027982">
    <property type="component" value="Chromosome"/>
</dbReference>
<dbReference type="AlphaFoldDB" id="A0A068NVK8"/>
<dbReference type="OrthoDB" id="9803668at2"/>
<dbReference type="Pfam" id="PF01368">
    <property type="entry name" value="DHH"/>
    <property type="match status" value="1"/>
</dbReference>